<dbReference type="SUPFAM" id="SSF51230">
    <property type="entry name" value="Single hybrid motif"/>
    <property type="match status" value="1"/>
</dbReference>
<evidence type="ECO:0000259" key="5">
    <source>
        <dbReference type="PROSITE" id="PS50968"/>
    </source>
</evidence>
<dbReference type="PROSITE" id="PS00189">
    <property type="entry name" value="LIPOYL"/>
    <property type="match status" value="1"/>
</dbReference>
<dbReference type="InterPro" id="IPR045257">
    <property type="entry name" value="E2/Pdx1"/>
</dbReference>
<dbReference type="Gene3D" id="2.40.50.100">
    <property type="match status" value="1"/>
</dbReference>
<dbReference type="InterPro" id="IPR011053">
    <property type="entry name" value="Single_hybrid_motif"/>
</dbReference>
<protein>
    <recommendedName>
        <fullName evidence="4">Dihydrolipoamide acetyltransferase component of pyruvate dehydrogenase complex</fullName>
        <ecNumber evidence="4">2.3.1.-</ecNumber>
    </recommendedName>
</protein>
<dbReference type="PANTHER" id="PTHR23151:SF90">
    <property type="entry name" value="DIHYDROLIPOYLLYSINE-RESIDUE ACETYLTRANSFERASE COMPONENT OF PYRUVATE DEHYDROGENASE COMPLEX, MITOCHONDRIAL-RELATED"/>
    <property type="match status" value="1"/>
</dbReference>
<dbReference type="Proteomes" id="UP000594451">
    <property type="component" value="Chromosome"/>
</dbReference>
<keyword evidence="7" id="KW-1185">Reference proteome</keyword>
<organism evidence="6 7">
    <name type="scientific">Candidatus Pinguicoccus supinus</name>
    <dbReference type="NCBI Taxonomy" id="2529394"/>
    <lineage>
        <taxon>Bacteria</taxon>
        <taxon>Pseudomonadati</taxon>
        <taxon>Verrucomicrobiota</taxon>
        <taxon>Candidatus Pinguicoccus</taxon>
    </lineage>
</organism>
<feature type="domain" description="Lipoyl-binding" evidence="5">
    <location>
        <begin position="1"/>
        <end position="55"/>
    </location>
</feature>
<keyword evidence="3 4" id="KW-0450">Lipoyl</keyword>
<evidence type="ECO:0000256" key="1">
    <source>
        <dbReference type="ARBA" id="ARBA00001938"/>
    </source>
</evidence>
<reference evidence="6 7" key="1">
    <citation type="journal article" date="2020" name="Sci. Rep.">
        <title>Morphology, ultrastructure, genomics, and phylogeny of Euplotes vanleeuwenhoeki sp. nov. and its ultra-reduced endosymbiont Candidatus Pinguicoccus supinus sp. nov.</title>
        <authorList>
            <person name="Serra V."/>
            <person name="Gammuto L."/>
            <person name="Nitla V."/>
            <person name="Castelli M."/>
            <person name="Lanzoni O."/>
            <person name="Sassera D."/>
            <person name="Bandi C."/>
            <person name="Sandeep B.V."/>
            <person name="Verni F."/>
            <person name="Modeo L."/>
            <person name="Petroni G."/>
        </authorList>
    </citation>
    <scope>NUCLEOTIDE SEQUENCE [LARGE SCALE GENOMIC DNA]</scope>
    <source>
        <strain evidence="6 7">KKR18_Esm</strain>
    </source>
</reference>
<dbReference type="CDD" id="cd06849">
    <property type="entry name" value="lipoyl_domain"/>
    <property type="match status" value="1"/>
</dbReference>
<dbReference type="Gene3D" id="3.30.559.10">
    <property type="entry name" value="Chloramphenicol acetyltransferase-like domain"/>
    <property type="match status" value="1"/>
</dbReference>
<dbReference type="InterPro" id="IPR001078">
    <property type="entry name" value="2-oxoacid_DH_actylTfrase"/>
</dbReference>
<evidence type="ECO:0000256" key="3">
    <source>
        <dbReference type="ARBA" id="ARBA00022823"/>
    </source>
</evidence>
<keyword evidence="4" id="KW-0012">Acyltransferase</keyword>
<proteinExistence type="inferred from homology"/>
<sequence length="347" mass="39266">MKTEGQDVKVGDLLAEIETDKSVMELESLYEGILFKNLVKEGETIPVGADICILKNSEIIFDKKISNTTNEKIGKTSICAHDNYFKKSKDSSGSIDTKLKFRGNLINLNKINAFGKYSTTRYESTSLEKFIANKVSLSKKNVPHFYVESEINLYSLLCFRKKINKFLKLNSLSSLSINDFFLKITATALNEFKIINSSWKDGNIETYNFINLGFLVNTKVGLFIPVIENCDKKNILDISKEAKQLIIRLRSCEKNIQKNKPCTFTITNLGMYGVQNFLGIINEPNVGILSVSSISERLKLVNNVLINYPFVRISLSCDHRVLNGVEASEFLNKIKFLAENPHILPLY</sequence>
<dbReference type="Pfam" id="PF00364">
    <property type="entry name" value="Biotin_lipoyl"/>
    <property type="match status" value="1"/>
</dbReference>
<gene>
    <name evidence="6" type="ORF">E5P55_00660</name>
</gene>
<dbReference type="AlphaFoldDB" id="A0A7T0BSH8"/>
<dbReference type="PANTHER" id="PTHR23151">
    <property type="entry name" value="DIHYDROLIPOAMIDE ACETYL/SUCCINYL-TRANSFERASE-RELATED"/>
    <property type="match status" value="1"/>
</dbReference>
<evidence type="ECO:0000256" key="4">
    <source>
        <dbReference type="RuleBase" id="RU003423"/>
    </source>
</evidence>
<dbReference type="KEGG" id="psup:E5P55_00660"/>
<accession>A0A7T0BSH8</accession>
<dbReference type="GO" id="GO:0045254">
    <property type="term" value="C:pyruvate dehydrogenase complex"/>
    <property type="evidence" value="ECO:0007669"/>
    <property type="project" value="InterPro"/>
</dbReference>
<dbReference type="EMBL" id="CP039370">
    <property type="protein sequence ID" value="QPJ58482.1"/>
    <property type="molecule type" value="Genomic_DNA"/>
</dbReference>
<name>A0A7T0BSH8_9BACT</name>
<dbReference type="SUPFAM" id="SSF52777">
    <property type="entry name" value="CoA-dependent acyltransferases"/>
    <property type="match status" value="1"/>
</dbReference>
<evidence type="ECO:0000256" key="2">
    <source>
        <dbReference type="ARBA" id="ARBA00007317"/>
    </source>
</evidence>
<dbReference type="InterPro" id="IPR023213">
    <property type="entry name" value="CAT-like_dom_sf"/>
</dbReference>
<evidence type="ECO:0000313" key="7">
    <source>
        <dbReference type="Proteomes" id="UP000594451"/>
    </source>
</evidence>
<dbReference type="GO" id="GO:0006086">
    <property type="term" value="P:pyruvate decarboxylation to acetyl-CoA"/>
    <property type="evidence" value="ECO:0007669"/>
    <property type="project" value="InterPro"/>
</dbReference>
<comment type="cofactor">
    <cofactor evidence="1 4">
        <name>(R)-lipoate</name>
        <dbReference type="ChEBI" id="CHEBI:83088"/>
    </cofactor>
</comment>
<evidence type="ECO:0000313" key="6">
    <source>
        <dbReference type="EMBL" id="QPJ58482.1"/>
    </source>
</evidence>
<dbReference type="InterPro" id="IPR003016">
    <property type="entry name" value="2-oxoA_DH_lipoyl-BS"/>
</dbReference>
<dbReference type="GO" id="GO:0016746">
    <property type="term" value="F:acyltransferase activity"/>
    <property type="evidence" value="ECO:0007669"/>
    <property type="project" value="UniProtKB-KW"/>
</dbReference>
<dbReference type="PROSITE" id="PS50968">
    <property type="entry name" value="BIOTINYL_LIPOYL"/>
    <property type="match status" value="1"/>
</dbReference>
<dbReference type="InterPro" id="IPR000089">
    <property type="entry name" value="Biotin_lipoyl"/>
</dbReference>
<dbReference type="Pfam" id="PF00198">
    <property type="entry name" value="2-oxoacid_dh"/>
    <property type="match status" value="1"/>
</dbReference>
<comment type="similarity">
    <text evidence="2 4">Belongs to the 2-oxoacid dehydrogenase family.</text>
</comment>
<keyword evidence="4" id="KW-0808">Transferase</keyword>
<dbReference type="EC" id="2.3.1.-" evidence="4"/>